<reference evidence="2" key="1">
    <citation type="journal article" date="2019" name="Sci. Rep.">
        <title>Draft genome of Tanacetum cinerariifolium, the natural source of mosquito coil.</title>
        <authorList>
            <person name="Yamashiro T."/>
            <person name="Shiraishi A."/>
            <person name="Satake H."/>
            <person name="Nakayama K."/>
        </authorList>
    </citation>
    <scope>NUCLEOTIDE SEQUENCE</scope>
</reference>
<organism evidence="2">
    <name type="scientific">Tanacetum cinerariifolium</name>
    <name type="common">Dalmatian daisy</name>
    <name type="synonym">Chrysanthemum cinerariifolium</name>
    <dbReference type="NCBI Taxonomy" id="118510"/>
    <lineage>
        <taxon>Eukaryota</taxon>
        <taxon>Viridiplantae</taxon>
        <taxon>Streptophyta</taxon>
        <taxon>Embryophyta</taxon>
        <taxon>Tracheophyta</taxon>
        <taxon>Spermatophyta</taxon>
        <taxon>Magnoliopsida</taxon>
        <taxon>eudicotyledons</taxon>
        <taxon>Gunneridae</taxon>
        <taxon>Pentapetalae</taxon>
        <taxon>asterids</taxon>
        <taxon>campanulids</taxon>
        <taxon>Asterales</taxon>
        <taxon>Asteraceae</taxon>
        <taxon>Asteroideae</taxon>
        <taxon>Anthemideae</taxon>
        <taxon>Anthemidinae</taxon>
        <taxon>Tanacetum</taxon>
    </lineage>
</organism>
<comment type="caution">
    <text evidence="2">The sequence shown here is derived from an EMBL/GenBank/DDBJ whole genome shotgun (WGS) entry which is preliminary data.</text>
</comment>
<accession>A0A699L149</accession>
<gene>
    <name evidence="2" type="ORF">Tci_684117</name>
</gene>
<evidence type="ECO:0000256" key="1">
    <source>
        <dbReference type="SAM" id="MobiDB-lite"/>
    </source>
</evidence>
<feature type="compositionally biased region" description="Basic and acidic residues" evidence="1">
    <location>
        <begin position="1"/>
        <end position="28"/>
    </location>
</feature>
<feature type="non-terminal residue" evidence="2">
    <location>
        <position position="1"/>
    </location>
</feature>
<feature type="compositionally biased region" description="Basic and acidic residues" evidence="1">
    <location>
        <begin position="36"/>
        <end position="55"/>
    </location>
</feature>
<evidence type="ECO:0000313" key="2">
    <source>
        <dbReference type="EMBL" id="GFB12146.1"/>
    </source>
</evidence>
<dbReference type="EMBL" id="BKCJ010556664">
    <property type="protein sequence ID" value="GFB12146.1"/>
    <property type="molecule type" value="Genomic_DNA"/>
</dbReference>
<protein>
    <submittedName>
        <fullName evidence="2">Uncharacterized protein</fullName>
    </submittedName>
</protein>
<feature type="region of interest" description="Disordered" evidence="1">
    <location>
        <begin position="1"/>
        <end position="68"/>
    </location>
</feature>
<dbReference type="AlphaFoldDB" id="A0A699L149"/>
<name>A0A699L149_TANCI</name>
<sequence>SFQKDAKYEHVGQDTKSQGRKDLKEKDLNISNSKTKSKDNDKGSRSKIAKHEGTSLKRRQRPILQELNDKSNLIDLTKKCHNELLSGEIVSLKY</sequence>
<proteinExistence type="predicted"/>